<feature type="region of interest" description="Disordered" evidence="1">
    <location>
        <begin position="95"/>
        <end position="123"/>
    </location>
</feature>
<feature type="chain" id="PRO_5035219075" description="Lipoprotein" evidence="2">
    <location>
        <begin position="19"/>
        <end position="123"/>
    </location>
</feature>
<reference evidence="3" key="1">
    <citation type="journal article" date="2020" name="mSystems">
        <title>Genome- and Community-Level Interaction Insights into Carbon Utilization and Element Cycling Functions of Hydrothermarchaeota in Hydrothermal Sediment.</title>
        <authorList>
            <person name="Zhou Z."/>
            <person name="Liu Y."/>
            <person name="Xu W."/>
            <person name="Pan J."/>
            <person name="Luo Z.H."/>
            <person name="Li M."/>
        </authorList>
    </citation>
    <scope>NUCLEOTIDE SEQUENCE</scope>
    <source>
        <strain evidence="3">SpSt-997</strain>
    </source>
</reference>
<protein>
    <recommendedName>
        <fullName evidence="4">Lipoprotein</fullName>
    </recommendedName>
</protein>
<dbReference type="PROSITE" id="PS51257">
    <property type="entry name" value="PROKAR_LIPOPROTEIN"/>
    <property type="match status" value="1"/>
</dbReference>
<keyword evidence="2" id="KW-0732">Signal</keyword>
<organism evidence="3">
    <name type="scientific">Acidicaldus sp</name>
    <dbReference type="NCBI Taxonomy" id="1872105"/>
    <lineage>
        <taxon>Bacteria</taxon>
        <taxon>Pseudomonadati</taxon>
        <taxon>Pseudomonadota</taxon>
        <taxon>Alphaproteobacteria</taxon>
        <taxon>Acetobacterales</taxon>
        <taxon>Acetobacteraceae</taxon>
        <taxon>Acidicaldus</taxon>
    </lineage>
</organism>
<comment type="caution">
    <text evidence="3">The sequence shown here is derived from an EMBL/GenBank/DDBJ whole genome shotgun (WGS) entry which is preliminary data.</text>
</comment>
<accession>A0A8J4HCV0</accession>
<dbReference type="EMBL" id="DTQM01000225">
    <property type="protein sequence ID" value="HGC43883.1"/>
    <property type="molecule type" value="Genomic_DNA"/>
</dbReference>
<name>A0A8J4HCV0_9PROT</name>
<dbReference type="AlphaFoldDB" id="A0A8J4HCV0"/>
<proteinExistence type="predicted"/>
<evidence type="ECO:0000256" key="1">
    <source>
        <dbReference type="SAM" id="MobiDB-lite"/>
    </source>
</evidence>
<gene>
    <name evidence="3" type="ORF">ENY07_11795</name>
</gene>
<evidence type="ECO:0000313" key="3">
    <source>
        <dbReference type="EMBL" id="HGC43883.1"/>
    </source>
</evidence>
<evidence type="ECO:0000256" key="2">
    <source>
        <dbReference type="SAM" id="SignalP"/>
    </source>
</evidence>
<feature type="signal peptide" evidence="2">
    <location>
        <begin position="1"/>
        <end position="18"/>
    </location>
</feature>
<sequence length="123" mass="13433">MRSFLPLALLLFLTGCGAPWTEPVAAVAGADLVSVMVFKRDMFDLVWSGLTGRDCSVVRLDRGETYCRTTEPRLPLPPYCTRSLGDVDCWTSPSVLPNPPPGVADGPTQLTPEQEANRTRGWP</sequence>
<evidence type="ECO:0008006" key="4">
    <source>
        <dbReference type="Google" id="ProtNLM"/>
    </source>
</evidence>